<gene>
    <name evidence="8" type="ORF">CCAM_LOCUS12232</name>
</gene>
<feature type="transmembrane region" description="Helical" evidence="7">
    <location>
        <begin position="246"/>
        <end position="263"/>
    </location>
</feature>
<keyword evidence="4" id="KW-0256">Endoplasmic reticulum</keyword>
<dbReference type="PANTHER" id="PTHR31439">
    <property type="entry name" value="EXPRESSED PROTEIN"/>
    <property type="match status" value="1"/>
</dbReference>
<keyword evidence="3 7" id="KW-0812">Transmembrane</keyword>
<dbReference type="Pfam" id="PF08285">
    <property type="entry name" value="DPM3"/>
    <property type="match status" value="1"/>
</dbReference>
<accession>A0A484L2A6</accession>
<keyword evidence="5 7" id="KW-1133">Transmembrane helix</keyword>
<dbReference type="AlphaFoldDB" id="A0A484L2A6"/>
<dbReference type="Proteomes" id="UP000595140">
    <property type="component" value="Unassembled WGS sequence"/>
</dbReference>
<comment type="similarity">
    <text evidence="2">Belongs to the DPM3 family.</text>
</comment>
<keyword evidence="9" id="KW-1185">Reference proteome</keyword>
<organism evidence="8 9">
    <name type="scientific">Cuscuta campestris</name>
    <dbReference type="NCBI Taxonomy" id="132261"/>
    <lineage>
        <taxon>Eukaryota</taxon>
        <taxon>Viridiplantae</taxon>
        <taxon>Streptophyta</taxon>
        <taxon>Embryophyta</taxon>
        <taxon>Tracheophyta</taxon>
        <taxon>Spermatophyta</taxon>
        <taxon>Magnoliopsida</taxon>
        <taxon>eudicotyledons</taxon>
        <taxon>Gunneridae</taxon>
        <taxon>Pentapetalae</taxon>
        <taxon>asterids</taxon>
        <taxon>lamiids</taxon>
        <taxon>Solanales</taxon>
        <taxon>Convolvulaceae</taxon>
        <taxon>Cuscuteae</taxon>
        <taxon>Cuscuta</taxon>
        <taxon>Cuscuta subgen. Grammica</taxon>
        <taxon>Cuscuta sect. Cleistogrammica</taxon>
    </lineage>
</organism>
<evidence type="ECO:0000313" key="9">
    <source>
        <dbReference type="Proteomes" id="UP000595140"/>
    </source>
</evidence>
<evidence type="ECO:0000256" key="1">
    <source>
        <dbReference type="ARBA" id="ARBA00004477"/>
    </source>
</evidence>
<comment type="subcellular location">
    <subcellularLocation>
        <location evidence="1">Endoplasmic reticulum membrane</location>
        <topology evidence="1">Multi-pass membrane protein</topology>
    </subcellularLocation>
</comment>
<dbReference type="InterPro" id="IPR013174">
    <property type="entry name" value="DPM3"/>
</dbReference>
<dbReference type="PANTHER" id="PTHR31439:SF4">
    <property type="entry name" value="NEURONAL PAS DOMAIN PROTEIN"/>
    <property type="match status" value="1"/>
</dbReference>
<evidence type="ECO:0000256" key="6">
    <source>
        <dbReference type="ARBA" id="ARBA00023136"/>
    </source>
</evidence>
<sequence>MFLSQRASATHLQSVRSSMSWISLALAQVGGGETVVTSLKPWKFEQSVKRDSSCFNWFLHDNVDGREVFSSKPSKLAMMNPRAWFKNRYSNAHRPFTRQGGVVFAGDEYGEKVVWKVEKSAMGKTMEWELRGWIWLTYWPNKQMTFYTQKRSKFFIMKFEDARSSSYPDTSNISNLPLVALCLRRADDQRPLPSRQSDGRRPMHLRPLPSLRATDQLFKVRRGDAFSDHRPTPQNPTNRAHQMKHIVKIFTILVAVSALWTWLLKTAVLPESYTWLLPIYFVVSLGCYGLVMVGVGLMQFPTCPQEAVLLQQDILEAQTFLKTRGVDVG</sequence>
<feature type="transmembrane region" description="Helical" evidence="7">
    <location>
        <begin position="275"/>
        <end position="297"/>
    </location>
</feature>
<name>A0A484L2A6_9ASTE</name>
<dbReference type="OrthoDB" id="2014333at2759"/>
<protein>
    <submittedName>
        <fullName evidence="8">Uncharacterized protein</fullName>
    </submittedName>
</protein>
<keyword evidence="6 7" id="KW-0472">Membrane</keyword>
<evidence type="ECO:0000256" key="5">
    <source>
        <dbReference type="ARBA" id="ARBA00022989"/>
    </source>
</evidence>
<evidence type="ECO:0000256" key="4">
    <source>
        <dbReference type="ARBA" id="ARBA00022824"/>
    </source>
</evidence>
<evidence type="ECO:0000256" key="3">
    <source>
        <dbReference type="ARBA" id="ARBA00022692"/>
    </source>
</evidence>
<proteinExistence type="inferred from homology"/>
<dbReference type="GO" id="GO:0005789">
    <property type="term" value="C:endoplasmic reticulum membrane"/>
    <property type="evidence" value="ECO:0007669"/>
    <property type="project" value="UniProtKB-SubCell"/>
</dbReference>
<evidence type="ECO:0000313" key="8">
    <source>
        <dbReference type="EMBL" id="VFQ70456.1"/>
    </source>
</evidence>
<reference evidence="8 9" key="1">
    <citation type="submission" date="2018-04" db="EMBL/GenBank/DDBJ databases">
        <authorList>
            <person name="Vogel A."/>
        </authorList>
    </citation>
    <scope>NUCLEOTIDE SEQUENCE [LARGE SCALE GENOMIC DNA]</scope>
</reference>
<dbReference type="EMBL" id="OOIL02000890">
    <property type="protein sequence ID" value="VFQ70456.1"/>
    <property type="molecule type" value="Genomic_DNA"/>
</dbReference>
<evidence type="ECO:0000256" key="2">
    <source>
        <dbReference type="ARBA" id="ARBA00010430"/>
    </source>
</evidence>
<evidence type="ECO:0000256" key="7">
    <source>
        <dbReference type="SAM" id="Phobius"/>
    </source>
</evidence>